<dbReference type="SMART" id="SM00868">
    <property type="entry name" value="zf-AD"/>
    <property type="match status" value="1"/>
</dbReference>
<evidence type="ECO:0000259" key="4">
    <source>
        <dbReference type="PROSITE" id="PS50157"/>
    </source>
</evidence>
<feature type="compositionally biased region" description="Basic and acidic residues" evidence="3">
    <location>
        <begin position="213"/>
        <end position="222"/>
    </location>
</feature>
<dbReference type="PROSITE" id="PS50157">
    <property type="entry name" value="ZINC_FINGER_C2H2_2"/>
    <property type="match status" value="1"/>
</dbReference>
<dbReference type="Gene3D" id="3.40.1800.20">
    <property type="match status" value="1"/>
</dbReference>
<dbReference type="GO" id="GO:0005634">
    <property type="term" value="C:nucleus"/>
    <property type="evidence" value="ECO:0007669"/>
    <property type="project" value="InterPro"/>
</dbReference>
<feature type="region of interest" description="Disordered" evidence="3">
    <location>
        <begin position="169"/>
        <end position="245"/>
    </location>
</feature>
<dbReference type="InterPro" id="IPR013087">
    <property type="entry name" value="Znf_C2H2_type"/>
</dbReference>
<feature type="binding site" evidence="2">
    <location>
        <position position="98"/>
    </location>
    <ligand>
        <name>Zn(2+)</name>
        <dbReference type="ChEBI" id="CHEBI:29105"/>
    </ligand>
</feature>
<reference evidence="6" key="2">
    <citation type="submission" date="2022-10" db="EMBL/GenBank/DDBJ databases">
        <authorList>
            <consortium name="ENA_rothamsted_submissions"/>
            <consortium name="culmorum"/>
            <person name="King R."/>
        </authorList>
    </citation>
    <scope>NUCLEOTIDE SEQUENCE</scope>
</reference>
<reference evidence="6" key="1">
    <citation type="submission" date="2021-12" db="EMBL/GenBank/DDBJ databases">
        <authorList>
            <person name="King R."/>
        </authorList>
    </citation>
    <scope>NUCLEOTIDE SEQUENCE</scope>
</reference>
<feature type="compositionally biased region" description="Basic residues" evidence="3">
    <location>
        <begin position="1"/>
        <end position="10"/>
    </location>
</feature>
<evidence type="ECO:0000256" key="2">
    <source>
        <dbReference type="PROSITE-ProRule" id="PRU01263"/>
    </source>
</evidence>
<dbReference type="AlphaFoldDB" id="A0A9N9WG32"/>
<feature type="region of interest" description="Disordered" evidence="3">
    <location>
        <begin position="724"/>
        <end position="750"/>
    </location>
</feature>
<keyword evidence="2" id="KW-0862">Zinc</keyword>
<dbReference type="Pfam" id="PF07776">
    <property type="entry name" value="zf-AD"/>
    <property type="match status" value="1"/>
</dbReference>
<protein>
    <submittedName>
        <fullName evidence="6">Uncharacterized protein</fullName>
    </submittedName>
</protein>
<feature type="compositionally biased region" description="Basic and acidic residues" evidence="3">
    <location>
        <begin position="629"/>
        <end position="640"/>
    </location>
</feature>
<dbReference type="PANTHER" id="PTHR39942:SF1">
    <property type="entry name" value="BCDNA.LD26519-RELATED"/>
    <property type="match status" value="1"/>
</dbReference>
<feature type="compositionally biased region" description="Basic and acidic residues" evidence="3">
    <location>
        <begin position="530"/>
        <end position="546"/>
    </location>
</feature>
<feature type="region of interest" description="Disordered" evidence="3">
    <location>
        <begin position="409"/>
        <end position="428"/>
    </location>
</feature>
<dbReference type="PROSITE" id="PS51915">
    <property type="entry name" value="ZAD"/>
    <property type="match status" value="1"/>
</dbReference>
<accession>A0A9N9WG32</accession>
<keyword evidence="1" id="KW-0863">Zinc-finger</keyword>
<dbReference type="InterPro" id="IPR012934">
    <property type="entry name" value="Znf_AD"/>
</dbReference>
<dbReference type="SUPFAM" id="SSF57716">
    <property type="entry name" value="Glucocorticoid receptor-like (DNA-binding domain)"/>
    <property type="match status" value="1"/>
</dbReference>
<keyword evidence="7" id="KW-1185">Reference proteome</keyword>
<dbReference type="PANTHER" id="PTHR39942">
    <property type="entry name" value="BCDNA.LD26519-RELATED"/>
    <property type="match status" value="1"/>
</dbReference>
<proteinExistence type="predicted"/>
<dbReference type="SMART" id="SM00355">
    <property type="entry name" value="ZnF_C2H2"/>
    <property type="match status" value="1"/>
</dbReference>
<feature type="binding site" evidence="2">
    <location>
        <position position="52"/>
    </location>
    <ligand>
        <name>Zn(2+)</name>
        <dbReference type="ChEBI" id="CHEBI:29105"/>
    </ligand>
</feature>
<feature type="region of interest" description="Disordered" evidence="3">
    <location>
        <begin position="603"/>
        <end position="640"/>
    </location>
</feature>
<feature type="domain" description="C2H2-type" evidence="4">
    <location>
        <begin position="704"/>
        <end position="731"/>
    </location>
</feature>
<feature type="region of interest" description="Disordered" evidence="3">
    <location>
        <begin position="1"/>
        <end position="25"/>
    </location>
</feature>
<evidence type="ECO:0000256" key="1">
    <source>
        <dbReference type="PROSITE-ProRule" id="PRU00042"/>
    </source>
</evidence>
<evidence type="ECO:0000259" key="5">
    <source>
        <dbReference type="PROSITE" id="PS51915"/>
    </source>
</evidence>
<dbReference type="GO" id="GO:0008270">
    <property type="term" value="F:zinc ion binding"/>
    <property type="evidence" value="ECO:0007669"/>
    <property type="project" value="UniProtKB-UniRule"/>
</dbReference>
<evidence type="ECO:0000313" key="7">
    <source>
        <dbReference type="Proteomes" id="UP001153714"/>
    </source>
</evidence>
<gene>
    <name evidence="6" type="ORF">DIATSA_LOCUS10981</name>
</gene>
<feature type="domain" description="ZAD" evidence="5">
    <location>
        <begin position="50"/>
        <end position="122"/>
    </location>
</feature>
<feature type="region of interest" description="Disordered" evidence="3">
    <location>
        <begin position="494"/>
        <end position="582"/>
    </location>
</feature>
<keyword evidence="2" id="KW-0479">Metal-binding</keyword>
<dbReference type="OrthoDB" id="7959595at2759"/>
<organism evidence="6 7">
    <name type="scientific">Diatraea saccharalis</name>
    <name type="common">sugarcane borer</name>
    <dbReference type="NCBI Taxonomy" id="40085"/>
    <lineage>
        <taxon>Eukaryota</taxon>
        <taxon>Metazoa</taxon>
        <taxon>Ecdysozoa</taxon>
        <taxon>Arthropoda</taxon>
        <taxon>Hexapoda</taxon>
        <taxon>Insecta</taxon>
        <taxon>Pterygota</taxon>
        <taxon>Neoptera</taxon>
        <taxon>Endopterygota</taxon>
        <taxon>Lepidoptera</taxon>
        <taxon>Glossata</taxon>
        <taxon>Ditrysia</taxon>
        <taxon>Pyraloidea</taxon>
        <taxon>Crambidae</taxon>
        <taxon>Crambinae</taxon>
        <taxon>Diatraea</taxon>
    </lineage>
</organism>
<feature type="binding site" evidence="2">
    <location>
        <position position="55"/>
    </location>
    <ligand>
        <name>Zn(2+)</name>
        <dbReference type="ChEBI" id="CHEBI:29105"/>
    </ligand>
</feature>
<feature type="region of interest" description="Disordered" evidence="3">
    <location>
        <begin position="257"/>
        <end position="280"/>
    </location>
</feature>
<sequence length="750" mass="83728">MGKKKGKSKSSKQTFASGSTKEAENFSHKDNDMDIIAAAISAANQVVFLKVCRLCESKDGPFLNIFDPDKITAKKIDELMPFAITENDDLPHKICFRCSAKVEELHEFLQKCIKTQNSLRSAMGKKEPLAIKPKTRTLWEEKLNKSNMSNDDICDALIKKAMEGIKDKPLNENSLSANHKKDTKQSPVTTVAPKNKKIPEDTSSIKIEEEELEKSSNDKKVLSDSPNDSKFIPTRASRSKKSVDNLLDGLEDMKRKKMTAKQNDQKPTDDASVNKNKGINDLSFDYDDSYLNNKINRSNINPTPQEETKEEAPAAKPKPFDIMDHVSMIKVHGVGVLFQCKLCNRNFLKKELVMSHGCAKTGVPRVDFTKNLVPPAPPKVPVVKYINTKIDDVSNKPPIENKSETVKKAPLDTKPKPKIGPASKVKKQDNEYGSVIGMTVIPMEQVSSPSQKVTPPTPVEIPNNITPSVQFPTIPSLNSRYKLVPGPNNTYQLVEEPVINSEPEPEKPVDEVRKRKSDPPKALAAKTRRQNSDNDKSKQKSSEVIHVDNQPVKPAPSGAQPYPVGLFQTRPHHSGIFTAPVPPEAPFTTPAMKKQSYTVVQTGNPSKLLISSKPQVVPEEAPKRKTKKSKPEVKTNIEDKQPFTVTLEDETPPKDSGFFTFINVDPLLQPSYVLPTDNIIQESQISTSTPASKTAIDNKEKDKYSCNMCSETFSREKKLLTHIQSHYNKMDEEDQMRADKNTRKRSGRKN</sequence>
<dbReference type="EMBL" id="OU893336">
    <property type="protein sequence ID" value="CAG9793551.1"/>
    <property type="molecule type" value="Genomic_DNA"/>
</dbReference>
<evidence type="ECO:0000256" key="3">
    <source>
        <dbReference type="SAM" id="MobiDB-lite"/>
    </source>
</evidence>
<feature type="binding site" evidence="2">
    <location>
        <position position="95"/>
    </location>
    <ligand>
        <name>Zn(2+)</name>
        <dbReference type="ChEBI" id="CHEBI:29105"/>
    </ligand>
</feature>
<feature type="compositionally biased region" description="Basic and acidic residues" evidence="3">
    <location>
        <begin position="504"/>
        <end position="519"/>
    </location>
</feature>
<name>A0A9N9WG32_9NEOP</name>
<dbReference type="Proteomes" id="UP001153714">
    <property type="component" value="Chromosome 5"/>
</dbReference>
<dbReference type="PROSITE" id="PS00028">
    <property type="entry name" value="ZINC_FINGER_C2H2_1"/>
    <property type="match status" value="1"/>
</dbReference>
<evidence type="ECO:0000313" key="6">
    <source>
        <dbReference type="EMBL" id="CAG9793551.1"/>
    </source>
</evidence>